<reference evidence="2 3" key="1">
    <citation type="submission" date="2019-05" db="EMBL/GenBank/DDBJ databases">
        <title>Another draft genome of Portunus trituberculatus and its Hox gene families provides insights of decapod evolution.</title>
        <authorList>
            <person name="Jeong J.-H."/>
            <person name="Song I."/>
            <person name="Kim S."/>
            <person name="Choi T."/>
            <person name="Kim D."/>
            <person name="Ryu S."/>
            <person name="Kim W."/>
        </authorList>
    </citation>
    <scope>NUCLEOTIDE SEQUENCE [LARGE SCALE GENOMIC DNA]</scope>
    <source>
        <tissue evidence="2">Muscle</tissue>
    </source>
</reference>
<dbReference type="EMBL" id="VSRR010034777">
    <property type="protein sequence ID" value="MPC72463.1"/>
    <property type="molecule type" value="Genomic_DNA"/>
</dbReference>
<gene>
    <name evidence="2" type="ORF">E2C01_066771</name>
</gene>
<accession>A0A5B7HQQ1</accession>
<organism evidence="2 3">
    <name type="scientific">Portunus trituberculatus</name>
    <name type="common">Swimming crab</name>
    <name type="synonym">Neptunus trituberculatus</name>
    <dbReference type="NCBI Taxonomy" id="210409"/>
    <lineage>
        <taxon>Eukaryota</taxon>
        <taxon>Metazoa</taxon>
        <taxon>Ecdysozoa</taxon>
        <taxon>Arthropoda</taxon>
        <taxon>Crustacea</taxon>
        <taxon>Multicrustacea</taxon>
        <taxon>Malacostraca</taxon>
        <taxon>Eumalacostraca</taxon>
        <taxon>Eucarida</taxon>
        <taxon>Decapoda</taxon>
        <taxon>Pleocyemata</taxon>
        <taxon>Brachyura</taxon>
        <taxon>Eubrachyura</taxon>
        <taxon>Portunoidea</taxon>
        <taxon>Portunidae</taxon>
        <taxon>Portuninae</taxon>
        <taxon>Portunus</taxon>
    </lineage>
</organism>
<protein>
    <submittedName>
        <fullName evidence="2">Uncharacterized protein</fullName>
    </submittedName>
</protein>
<evidence type="ECO:0000313" key="2">
    <source>
        <dbReference type="EMBL" id="MPC72463.1"/>
    </source>
</evidence>
<keyword evidence="3" id="KW-1185">Reference proteome</keyword>
<feature type="region of interest" description="Disordered" evidence="1">
    <location>
        <begin position="1"/>
        <end position="24"/>
    </location>
</feature>
<sequence length="24" mass="2455">MTTSASNPCGTPPGRSPRPSGRCH</sequence>
<name>A0A5B7HQQ1_PORTR</name>
<evidence type="ECO:0000313" key="3">
    <source>
        <dbReference type="Proteomes" id="UP000324222"/>
    </source>
</evidence>
<evidence type="ECO:0000256" key="1">
    <source>
        <dbReference type="SAM" id="MobiDB-lite"/>
    </source>
</evidence>
<dbReference type="Proteomes" id="UP000324222">
    <property type="component" value="Unassembled WGS sequence"/>
</dbReference>
<proteinExistence type="predicted"/>
<comment type="caution">
    <text evidence="2">The sequence shown here is derived from an EMBL/GenBank/DDBJ whole genome shotgun (WGS) entry which is preliminary data.</text>
</comment>
<dbReference type="AlphaFoldDB" id="A0A5B7HQQ1"/>